<accession>A0A0C3EPC3</accession>
<dbReference type="GO" id="GO:0046872">
    <property type="term" value="F:metal ion binding"/>
    <property type="evidence" value="ECO:0007669"/>
    <property type="project" value="UniProtKB-KW"/>
</dbReference>
<dbReference type="PANTHER" id="PTHR20854:SF4">
    <property type="entry name" value="INOSITOL-1-MONOPHOSPHATASE-RELATED"/>
    <property type="match status" value="1"/>
</dbReference>
<dbReference type="InterPro" id="IPR020583">
    <property type="entry name" value="Inositol_monoP_metal-BS"/>
</dbReference>
<dbReference type="Proteomes" id="UP000053989">
    <property type="component" value="Unassembled WGS sequence"/>
</dbReference>
<keyword evidence="6 7" id="KW-0460">Magnesium</keyword>
<dbReference type="STRING" id="1036808.A0A0C3EPC3"/>
<evidence type="ECO:0000256" key="1">
    <source>
        <dbReference type="ARBA" id="ARBA00001033"/>
    </source>
</evidence>
<dbReference type="Gene3D" id="3.30.540.10">
    <property type="entry name" value="Fructose-1,6-Bisphosphatase, subunit A, domain 1"/>
    <property type="match status" value="1"/>
</dbReference>
<evidence type="ECO:0000256" key="7">
    <source>
        <dbReference type="PIRSR" id="PIRSR600760-2"/>
    </source>
</evidence>
<dbReference type="GO" id="GO:0008934">
    <property type="term" value="F:inositol monophosphate 1-phosphatase activity"/>
    <property type="evidence" value="ECO:0007669"/>
    <property type="project" value="InterPro"/>
</dbReference>
<evidence type="ECO:0000256" key="6">
    <source>
        <dbReference type="ARBA" id="ARBA00022842"/>
    </source>
</evidence>
<feature type="binding site" evidence="7">
    <location>
        <position position="98"/>
    </location>
    <ligand>
        <name>Mg(2+)</name>
        <dbReference type="ChEBI" id="CHEBI:18420"/>
        <label>1</label>
        <note>catalytic</note>
    </ligand>
</feature>
<comment type="catalytic activity">
    <reaction evidence="1 8">
        <text>a myo-inositol phosphate + H2O = myo-inositol + phosphate</text>
        <dbReference type="Rhea" id="RHEA:24056"/>
        <dbReference type="ChEBI" id="CHEBI:15377"/>
        <dbReference type="ChEBI" id="CHEBI:17268"/>
        <dbReference type="ChEBI" id="CHEBI:43474"/>
        <dbReference type="ChEBI" id="CHEBI:84139"/>
        <dbReference type="EC" id="3.1.3.25"/>
    </reaction>
</comment>
<name>A0A0C3EPC3_9AGAM</name>
<evidence type="ECO:0000256" key="2">
    <source>
        <dbReference type="ARBA" id="ARBA00001946"/>
    </source>
</evidence>
<evidence type="ECO:0000256" key="8">
    <source>
        <dbReference type="RuleBase" id="RU364068"/>
    </source>
</evidence>
<proteinExistence type="inferred from homology"/>
<reference evidence="9 10" key="1">
    <citation type="submission" date="2014-04" db="EMBL/GenBank/DDBJ databases">
        <authorList>
            <consortium name="DOE Joint Genome Institute"/>
            <person name="Kuo A."/>
            <person name="Kohler A."/>
            <person name="Nagy L.G."/>
            <person name="Floudas D."/>
            <person name="Copeland A."/>
            <person name="Barry K.W."/>
            <person name="Cichocki N."/>
            <person name="Veneault-Fourrey C."/>
            <person name="LaButti K."/>
            <person name="Lindquist E.A."/>
            <person name="Lipzen A."/>
            <person name="Lundell T."/>
            <person name="Morin E."/>
            <person name="Murat C."/>
            <person name="Sun H."/>
            <person name="Tunlid A."/>
            <person name="Henrissat B."/>
            <person name="Grigoriev I.V."/>
            <person name="Hibbett D.S."/>
            <person name="Martin F."/>
            <person name="Nordberg H.P."/>
            <person name="Cantor M.N."/>
            <person name="Hua S.X."/>
        </authorList>
    </citation>
    <scope>NUCLEOTIDE SEQUENCE [LARGE SCALE GENOMIC DNA]</scope>
    <source>
        <strain evidence="9 10">Foug A</strain>
    </source>
</reference>
<dbReference type="PANTHER" id="PTHR20854">
    <property type="entry name" value="INOSITOL MONOPHOSPHATASE"/>
    <property type="match status" value="1"/>
</dbReference>
<dbReference type="PROSITE" id="PS00630">
    <property type="entry name" value="IMP_2"/>
    <property type="match status" value="1"/>
</dbReference>
<reference evidence="10" key="2">
    <citation type="submission" date="2015-01" db="EMBL/GenBank/DDBJ databases">
        <title>Evolutionary Origins and Diversification of the Mycorrhizal Mutualists.</title>
        <authorList>
            <consortium name="DOE Joint Genome Institute"/>
            <consortium name="Mycorrhizal Genomics Consortium"/>
            <person name="Kohler A."/>
            <person name="Kuo A."/>
            <person name="Nagy L.G."/>
            <person name="Floudas D."/>
            <person name="Copeland A."/>
            <person name="Barry K.W."/>
            <person name="Cichocki N."/>
            <person name="Veneault-Fourrey C."/>
            <person name="LaButti K."/>
            <person name="Lindquist E.A."/>
            <person name="Lipzen A."/>
            <person name="Lundell T."/>
            <person name="Morin E."/>
            <person name="Murat C."/>
            <person name="Riley R."/>
            <person name="Ohm R."/>
            <person name="Sun H."/>
            <person name="Tunlid A."/>
            <person name="Henrissat B."/>
            <person name="Grigoriev I.V."/>
            <person name="Hibbett D.S."/>
            <person name="Martin F."/>
        </authorList>
    </citation>
    <scope>NUCLEOTIDE SEQUENCE [LARGE SCALE GENOMIC DNA]</scope>
    <source>
        <strain evidence="10">Foug A</strain>
    </source>
</reference>
<feature type="binding site" evidence="7">
    <location>
        <position position="101"/>
    </location>
    <ligand>
        <name>Mg(2+)</name>
        <dbReference type="ChEBI" id="CHEBI:18420"/>
        <label>1</label>
        <note>catalytic</note>
    </ligand>
</feature>
<evidence type="ECO:0000313" key="9">
    <source>
        <dbReference type="EMBL" id="KIM70024.1"/>
    </source>
</evidence>
<dbReference type="EMBL" id="KN822005">
    <property type="protein sequence ID" value="KIM70024.1"/>
    <property type="molecule type" value="Genomic_DNA"/>
</dbReference>
<sequence length="324" mass="35388">MTTSLGKTELRSILTFTVNLARMAGSLILEGSQAIQSALDIDSKMNSIDLVTEYDVAAENLVRNEIKKAYPDFKFIGEESYSSETHQELTDEPTFCVDPIDGTTNFIHGFPYVCISLGLIYQKRPVLGVIYNPFLDHLYTGIEGQGSYLTRGNGQPMRLPLASPQPLPSLSNALIAAEWGSERDVQRITSRTNSLLRLAGDPTDGVSGGRMAHSIRSLGSVALNLGGIAQGAFDLSWDIGCWPWDVCAGIVIVQEAGGVVTGSHAVLQNADASVDPFKMTPEILTGRKYLIIRKLPDTPQETGREAQLRIAREFYETAEDHQPK</sequence>
<dbReference type="InterPro" id="IPR000760">
    <property type="entry name" value="Inositol_monophosphatase-like"/>
</dbReference>
<dbReference type="GO" id="GO:0046854">
    <property type="term" value="P:phosphatidylinositol phosphate biosynthetic process"/>
    <property type="evidence" value="ECO:0007669"/>
    <property type="project" value="InterPro"/>
</dbReference>
<dbReference type="SUPFAM" id="SSF56655">
    <property type="entry name" value="Carbohydrate phosphatase"/>
    <property type="match status" value="1"/>
</dbReference>
<protein>
    <recommendedName>
        <fullName evidence="8">Inositol-1-monophosphatase</fullName>
        <ecNumber evidence="8">3.1.3.25</ecNumber>
    </recommendedName>
</protein>
<dbReference type="PRINTS" id="PR00377">
    <property type="entry name" value="IMPHPHTASES"/>
</dbReference>
<dbReference type="AlphaFoldDB" id="A0A0C3EPC3"/>
<feature type="binding site" evidence="7">
    <location>
        <position position="100"/>
    </location>
    <ligand>
        <name>Mg(2+)</name>
        <dbReference type="ChEBI" id="CHEBI:18420"/>
        <label>1</label>
        <note>catalytic</note>
    </ligand>
</feature>
<evidence type="ECO:0000256" key="5">
    <source>
        <dbReference type="ARBA" id="ARBA00022801"/>
    </source>
</evidence>
<dbReference type="InterPro" id="IPR020550">
    <property type="entry name" value="Inositol_monophosphatase_CS"/>
</dbReference>
<comment type="similarity">
    <text evidence="3 8">Belongs to the inositol monophosphatase superfamily.</text>
</comment>
<feature type="binding site" evidence="7">
    <location>
        <position position="245"/>
    </location>
    <ligand>
        <name>Mg(2+)</name>
        <dbReference type="ChEBI" id="CHEBI:18420"/>
        <label>1</label>
        <note>catalytic</note>
    </ligand>
</feature>
<evidence type="ECO:0000313" key="10">
    <source>
        <dbReference type="Proteomes" id="UP000053989"/>
    </source>
</evidence>
<dbReference type="PROSITE" id="PS00629">
    <property type="entry name" value="IMP_1"/>
    <property type="match status" value="1"/>
</dbReference>
<dbReference type="Pfam" id="PF00459">
    <property type="entry name" value="Inositol_P"/>
    <property type="match status" value="1"/>
</dbReference>
<dbReference type="OrthoDB" id="10254945at2759"/>
<comment type="pathway">
    <text evidence="8">Polyol metabolism; myo-inositol biosynthesis; myo-inositol from D-glucose 6-phosphate: step 2/2.</text>
</comment>
<dbReference type="EC" id="3.1.3.25" evidence="8"/>
<evidence type="ECO:0000256" key="4">
    <source>
        <dbReference type="ARBA" id="ARBA00022723"/>
    </source>
</evidence>
<dbReference type="InterPro" id="IPR033942">
    <property type="entry name" value="IMPase"/>
</dbReference>
<dbReference type="UniPathway" id="UPA00823">
    <property type="reaction ID" value="UER00788"/>
</dbReference>
<dbReference type="GO" id="GO:0007165">
    <property type="term" value="P:signal transduction"/>
    <property type="evidence" value="ECO:0007669"/>
    <property type="project" value="TreeGrafter"/>
</dbReference>
<keyword evidence="4 7" id="KW-0479">Metal-binding</keyword>
<gene>
    <name evidence="9" type="ORF">SCLCIDRAFT_498646</name>
</gene>
<dbReference type="FunFam" id="3.30.540.10:FF:000004">
    <property type="entry name" value="Inositol-1-monophosphatase"/>
    <property type="match status" value="1"/>
</dbReference>
<feature type="binding site" evidence="7">
    <location>
        <position position="78"/>
    </location>
    <ligand>
        <name>Mg(2+)</name>
        <dbReference type="ChEBI" id="CHEBI:18420"/>
        <label>1</label>
        <note>catalytic</note>
    </ligand>
</feature>
<dbReference type="GO" id="GO:0006021">
    <property type="term" value="P:inositol biosynthetic process"/>
    <property type="evidence" value="ECO:0007669"/>
    <property type="project" value="UniProtKB-UniPathway"/>
</dbReference>
<keyword evidence="10" id="KW-1185">Reference proteome</keyword>
<dbReference type="HOGENOM" id="CLU_044118_1_2_1"/>
<dbReference type="Gene3D" id="3.40.190.80">
    <property type="match status" value="1"/>
</dbReference>
<keyword evidence="5 8" id="KW-0378">Hydrolase</keyword>
<organism evidence="9 10">
    <name type="scientific">Scleroderma citrinum Foug A</name>
    <dbReference type="NCBI Taxonomy" id="1036808"/>
    <lineage>
        <taxon>Eukaryota</taxon>
        <taxon>Fungi</taxon>
        <taxon>Dikarya</taxon>
        <taxon>Basidiomycota</taxon>
        <taxon>Agaricomycotina</taxon>
        <taxon>Agaricomycetes</taxon>
        <taxon>Agaricomycetidae</taxon>
        <taxon>Boletales</taxon>
        <taxon>Sclerodermatineae</taxon>
        <taxon>Sclerodermataceae</taxon>
        <taxon>Scleroderma</taxon>
    </lineage>
</organism>
<dbReference type="CDD" id="cd01639">
    <property type="entry name" value="IMPase"/>
    <property type="match status" value="1"/>
</dbReference>
<comment type="cofactor">
    <cofactor evidence="2 7 8">
        <name>Mg(2+)</name>
        <dbReference type="ChEBI" id="CHEBI:18420"/>
    </cofactor>
</comment>
<evidence type="ECO:0000256" key="3">
    <source>
        <dbReference type="ARBA" id="ARBA00009759"/>
    </source>
</evidence>
<dbReference type="InParanoid" id="A0A0C3EPC3"/>